<dbReference type="Gene3D" id="3.90.1200.10">
    <property type="match status" value="1"/>
</dbReference>
<evidence type="ECO:0000313" key="2">
    <source>
        <dbReference type="EMBL" id="GES36007.1"/>
    </source>
</evidence>
<gene>
    <name evidence="2" type="ORF">RAJCM14343_1256</name>
</gene>
<sequence>MTTQHRGLELPALQNFLRRSGIPLDGDLRAELISGGKSNLTYHIVDDSSRWILRRPPTTGRTPSAHDVAREFRITSALQHTDVPVATPVILCEDETVLGAPFTLVEYVSGQVLRTGSDVEALSDDQIDACMTGLIRVLGALHNVDYQAVGLGTLGRPDGYVTRQIDLWAKQWDRVKTRDSVDVTKLYDALTELVPTHTDASIVHGDYRIDNTILASEDVGTLAAVVDWELSTLGDPLTDVALMCVYRHPAFDLVLGEPGAWTSPRLPSIDDLASRYAAASGRVLDHWNFYMALAYFKVAVIAEGINYRYRAGATVGAGFDRAGESVPEFLAAGLGSLT</sequence>
<keyword evidence="3" id="KW-1185">Reference proteome</keyword>
<dbReference type="InterPro" id="IPR052898">
    <property type="entry name" value="ACAD10-like"/>
</dbReference>
<accession>A0ABQ0YHJ7</accession>
<reference evidence="2 3" key="1">
    <citation type="journal article" date="2018" name="Biodegradation">
        <title>1,4-Dioxane degradation characteristics of Rhodococcus aetherivorans JCM 14343.</title>
        <authorList>
            <person name="Inoue D."/>
            <person name="Tsunoda T."/>
            <person name="Yamamoto N."/>
            <person name="Ike M."/>
            <person name="Sei K."/>
        </authorList>
    </citation>
    <scope>NUCLEOTIDE SEQUENCE [LARGE SCALE GENOMIC DNA]</scope>
    <source>
        <strain evidence="2 3">JCM 14343</strain>
    </source>
</reference>
<dbReference type="EMBL" id="BLAH01000038">
    <property type="protein sequence ID" value="GES36007.1"/>
    <property type="molecule type" value="Genomic_DNA"/>
</dbReference>
<comment type="caution">
    <text evidence="2">The sequence shown here is derived from an EMBL/GenBank/DDBJ whole genome shotgun (WGS) entry which is preliminary data.</text>
</comment>
<evidence type="ECO:0000313" key="3">
    <source>
        <dbReference type="Proteomes" id="UP000325466"/>
    </source>
</evidence>
<dbReference type="Pfam" id="PF01636">
    <property type="entry name" value="APH"/>
    <property type="match status" value="1"/>
</dbReference>
<dbReference type="Gene3D" id="3.30.200.20">
    <property type="entry name" value="Phosphorylase Kinase, domain 1"/>
    <property type="match status" value="1"/>
</dbReference>
<dbReference type="CDD" id="cd05154">
    <property type="entry name" value="ACAD10_11_N-like"/>
    <property type="match status" value="1"/>
</dbReference>
<keyword evidence="2" id="KW-0560">Oxidoreductase</keyword>
<dbReference type="PANTHER" id="PTHR47829:SF1">
    <property type="entry name" value="HAD FAMILY PHOSPHATASE"/>
    <property type="match status" value="1"/>
</dbReference>
<evidence type="ECO:0000259" key="1">
    <source>
        <dbReference type="Pfam" id="PF01636"/>
    </source>
</evidence>
<dbReference type="GO" id="GO:0016491">
    <property type="term" value="F:oxidoreductase activity"/>
    <property type="evidence" value="ECO:0007669"/>
    <property type="project" value="UniProtKB-KW"/>
</dbReference>
<dbReference type="InterPro" id="IPR041726">
    <property type="entry name" value="ACAD10_11_N"/>
</dbReference>
<proteinExistence type="predicted"/>
<feature type="domain" description="Aminoglycoside phosphotransferase" evidence="1">
    <location>
        <begin position="31"/>
        <end position="253"/>
    </location>
</feature>
<protein>
    <submittedName>
        <fullName evidence="2">Possible acyl-CoA dehydrogenase FadE36</fullName>
        <ecNumber evidence="2">1.3.99.-</ecNumber>
    </submittedName>
</protein>
<organism evidence="2 3">
    <name type="scientific">Rhodococcus aetherivorans</name>
    <dbReference type="NCBI Taxonomy" id="191292"/>
    <lineage>
        <taxon>Bacteria</taxon>
        <taxon>Bacillati</taxon>
        <taxon>Actinomycetota</taxon>
        <taxon>Actinomycetes</taxon>
        <taxon>Mycobacteriales</taxon>
        <taxon>Nocardiaceae</taxon>
        <taxon>Rhodococcus</taxon>
    </lineage>
</organism>
<dbReference type="InterPro" id="IPR011009">
    <property type="entry name" value="Kinase-like_dom_sf"/>
</dbReference>
<dbReference type="InterPro" id="IPR002575">
    <property type="entry name" value="Aminoglycoside_PTrfase"/>
</dbReference>
<dbReference type="Proteomes" id="UP000325466">
    <property type="component" value="Unassembled WGS sequence"/>
</dbReference>
<dbReference type="SUPFAM" id="SSF56112">
    <property type="entry name" value="Protein kinase-like (PK-like)"/>
    <property type="match status" value="1"/>
</dbReference>
<dbReference type="EC" id="1.3.99.-" evidence="2"/>
<name>A0ABQ0YHJ7_9NOCA</name>
<dbReference type="PANTHER" id="PTHR47829">
    <property type="entry name" value="HYDROLASE, PUTATIVE (AFU_ORTHOLOGUE AFUA_1G12880)-RELATED"/>
    <property type="match status" value="1"/>
</dbReference>